<dbReference type="EMBL" id="FOCQ01000004">
    <property type="protein sequence ID" value="SEM97941.1"/>
    <property type="molecule type" value="Genomic_DNA"/>
</dbReference>
<proteinExistence type="predicted"/>
<organism evidence="1 2">
    <name type="scientific">Lihuaxuella thermophila</name>
    <dbReference type="NCBI Taxonomy" id="1173111"/>
    <lineage>
        <taxon>Bacteria</taxon>
        <taxon>Bacillati</taxon>
        <taxon>Bacillota</taxon>
        <taxon>Bacilli</taxon>
        <taxon>Bacillales</taxon>
        <taxon>Thermoactinomycetaceae</taxon>
        <taxon>Lihuaxuella</taxon>
    </lineage>
</organism>
<sequence>MQDQTMGMKPDADHRPSRRLSYVHLEDIHGEVLSIPVLDLICVEIEEGKKIFAGRSMDILT</sequence>
<dbReference type="STRING" id="1173111.SAMN05444955_10492"/>
<evidence type="ECO:0000313" key="2">
    <source>
        <dbReference type="Proteomes" id="UP000199695"/>
    </source>
</evidence>
<protein>
    <submittedName>
        <fullName evidence="1">Uncharacterized protein</fullName>
    </submittedName>
</protein>
<evidence type="ECO:0000313" key="1">
    <source>
        <dbReference type="EMBL" id="SEM97941.1"/>
    </source>
</evidence>
<keyword evidence="2" id="KW-1185">Reference proteome</keyword>
<dbReference type="Proteomes" id="UP000199695">
    <property type="component" value="Unassembled WGS sequence"/>
</dbReference>
<dbReference type="RefSeq" id="WP_089966212.1">
    <property type="nucleotide sequence ID" value="NZ_FOCQ01000004.1"/>
</dbReference>
<dbReference type="AlphaFoldDB" id="A0A1H8CRT6"/>
<gene>
    <name evidence="1" type="ORF">SAMN05444955_10492</name>
</gene>
<reference evidence="1 2" key="1">
    <citation type="submission" date="2016-10" db="EMBL/GenBank/DDBJ databases">
        <authorList>
            <person name="de Groot N.N."/>
        </authorList>
    </citation>
    <scope>NUCLEOTIDE SEQUENCE [LARGE SCALE GENOMIC DNA]</scope>
    <source>
        <strain evidence="1 2">DSM 46701</strain>
    </source>
</reference>
<name>A0A1H8CRT6_9BACL</name>
<accession>A0A1H8CRT6</accession>